<dbReference type="EMBL" id="PQFF01000011">
    <property type="protein sequence ID" value="RHZ89617.1"/>
    <property type="molecule type" value="Genomic_DNA"/>
</dbReference>
<dbReference type="Proteomes" id="UP000266861">
    <property type="component" value="Unassembled WGS sequence"/>
</dbReference>
<accession>A0A397JPQ6</accession>
<sequence length="175" mass="19704">MKMNIRIYYKKENIIHNIVFKRSSVENLFFKRALKDTNYEILNVLKNSIMSILLLAQFHFMVETITTNPTANLTTAIKRDAPIDNVTIEVNVEITVDVFVHTFGYGKKTVGDLVLEITSRLQITLCRVMVVTVLVFGVGGSSCKRGSFTCWAIRGINGFSVIACNSDNFDSFGSY</sequence>
<name>A0A397JPQ6_9GLOM</name>
<organism evidence="1 2">
    <name type="scientific">Diversispora epigaea</name>
    <dbReference type="NCBI Taxonomy" id="1348612"/>
    <lineage>
        <taxon>Eukaryota</taxon>
        <taxon>Fungi</taxon>
        <taxon>Fungi incertae sedis</taxon>
        <taxon>Mucoromycota</taxon>
        <taxon>Glomeromycotina</taxon>
        <taxon>Glomeromycetes</taxon>
        <taxon>Diversisporales</taxon>
        <taxon>Diversisporaceae</taxon>
        <taxon>Diversispora</taxon>
    </lineage>
</organism>
<protein>
    <submittedName>
        <fullName evidence="1">Uncharacterized protein</fullName>
    </submittedName>
</protein>
<dbReference type="AlphaFoldDB" id="A0A397JPQ6"/>
<reference evidence="1 2" key="1">
    <citation type="submission" date="2018-08" db="EMBL/GenBank/DDBJ databases">
        <title>Genome and evolution of the arbuscular mycorrhizal fungus Diversispora epigaea (formerly Glomus versiforme) and its bacterial endosymbionts.</title>
        <authorList>
            <person name="Sun X."/>
            <person name="Fei Z."/>
            <person name="Harrison M."/>
        </authorList>
    </citation>
    <scope>NUCLEOTIDE SEQUENCE [LARGE SCALE GENOMIC DNA]</scope>
    <source>
        <strain evidence="1 2">IT104</strain>
    </source>
</reference>
<evidence type="ECO:0000313" key="1">
    <source>
        <dbReference type="EMBL" id="RHZ89617.1"/>
    </source>
</evidence>
<comment type="caution">
    <text evidence="1">The sequence shown here is derived from an EMBL/GenBank/DDBJ whole genome shotgun (WGS) entry which is preliminary data.</text>
</comment>
<keyword evidence="2" id="KW-1185">Reference proteome</keyword>
<gene>
    <name evidence="1" type="ORF">Glove_13g173</name>
</gene>
<proteinExistence type="predicted"/>
<evidence type="ECO:0000313" key="2">
    <source>
        <dbReference type="Proteomes" id="UP000266861"/>
    </source>
</evidence>